<gene>
    <name evidence="1" type="ORF">AN2V17_15690</name>
</gene>
<keyword evidence="1" id="KW-0540">Nuclease</keyword>
<keyword evidence="2" id="KW-1185">Reference proteome</keyword>
<dbReference type="Proteomes" id="UP001374599">
    <property type="component" value="Unassembled WGS sequence"/>
</dbReference>
<keyword evidence="1" id="KW-0255">Endonuclease</keyword>
<organism evidence="1 2">
    <name type="scientific">Vallitalea maricola</name>
    <dbReference type="NCBI Taxonomy" id="3074433"/>
    <lineage>
        <taxon>Bacteria</taxon>
        <taxon>Bacillati</taxon>
        <taxon>Bacillota</taxon>
        <taxon>Clostridia</taxon>
        <taxon>Lachnospirales</taxon>
        <taxon>Vallitaleaceae</taxon>
        <taxon>Vallitalea</taxon>
    </lineage>
</organism>
<evidence type="ECO:0000313" key="1">
    <source>
        <dbReference type="EMBL" id="GMQ62337.1"/>
    </source>
</evidence>
<evidence type="ECO:0000313" key="2">
    <source>
        <dbReference type="Proteomes" id="UP001374599"/>
    </source>
</evidence>
<accession>A0ACB5UH95</accession>
<protein>
    <submittedName>
        <fullName evidence="1">Very short patch repair endonuclease</fullName>
    </submittedName>
</protein>
<proteinExistence type="predicted"/>
<comment type="caution">
    <text evidence="1">The sequence shown here is derived from an EMBL/GenBank/DDBJ whole genome shotgun (WGS) entry which is preliminary data.</text>
</comment>
<sequence>MVDTVSKKKRSEIMSKIRGKDTKPELMVRQYLYHNGFRYRKHYRKIPGSPDVYLSKYNTAIFINGCFWHGHENCKYYKTPKSNTSFWLDKINKNKARDIKNKNDLQNMGIQVIIIWECELKRDFNKTMQSVVEALYKNIQ</sequence>
<reference evidence="1" key="1">
    <citation type="submission" date="2023-09" db="EMBL/GenBank/DDBJ databases">
        <title>Vallitalea sediminicola and Vallitalea maricola sp. nov., anaerobic bacteria isolated from marine sediment.</title>
        <authorList>
            <person name="Hirano S."/>
            <person name="Maeda A."/>
            <person name="Terahara T."/>
            <person name="Mori K."/>
            <person name="Hamada M."/>
            <person name="Matsumoto R."/>
            <person name="Kobayashi T."/>
        </authorList>
    </citation>
    <scope>NUCLEOTIDE SEQUENCE</scope>
    <source>
        <strain evidence="1">AN17-2</strain>
    </source>
</reference>
<keyword evidence="1" id="KW-0378">Hydrolase</keyword>
<name>A0ACB5UH95_9FIRM</name>
<dbReference type="EMBL" id="BTPU01000024">
    <property type="protein sequence ID" value="GMQ62337.1"/>
    <property type="molecule type" value="Genomic_DNA"/>
</dbReference>